<reference evidence="3 4" key="1">
    <citation type="submission" date="2016-11" db="EMBL/GenBank/DDBJ databases">
        <title>The macronuclear genome of Stentor coeruleus: a giant cell with tiny introns.</title>
        <authorList>
            <person name="Slabodnick M."/>
            <person name="Ruby J.G."/>
            <person name="Reiff S.B."/>
            <person name="Swart E.C."/>
            <person name="Gosai S."/>
            <person name="Prabakaran S."/>
            <person name="Witkowska E."/>
            <person name="Larue G.E."/>
            <person name="Fisher S."/>
            <person name="Freeman R.M."/>
            <person name="Gunawardena J."/>
            <person name="Chu W."/>
            <person name="Stover N.A."/>
            <person name="Gregory B.D."/>
            <person name="Nowacki M."/>
            <person name="Derisi J."/>
            <person name="Roy S.W."/>
            <person name="Marshall W.F."/>
            <person name="Sood P."/>
        </authorList>
    </citation>
    <scope>NUCLEOTIDE SEQUENCE [LARGE SCALE GENOMIC DNA]</scope>
    <source>
        <strain evidence="3">WM001</strain>
    </source>
</reference>
<feature type="coiled-coil region" evidence="1">
    <location>
        <begin position="319"/>
        <end position="381"/>
    </location>
</feature>
<gene>
    <name evidence="3" type="ORF">SteCoe_26146</name>
</gene>
<dbReference type="Proteomes" id="UP000187209">
    <property type="component" value="Unassembled WGS sequence"/>
</dbReference>
<accession>A0A1R2BDI9</accession>
<evidence type="ECO:0000313" key="3">
    <source>
        <dbReference type="EMBL" id="OMJ74843.1"/>
    </source>
</evidence>
<dbReference type="EMBL" id="MPUH01000725">
    <property type="protein sequence ID" value="OMJ74843.1"/>
    <property type="molecule type" value="Genomic_DNA"/>
</dbReference>
<comment type="caution">
    <text evidence="3">The sequence shown here is derived from an EMBL/GenBank/DDBJ whole genome shotgun (WGS) entry which is preliminary data.</text>
</comment>
<dbReference type="OrthoDB" id="324026at2759"/>
<sequence length="617" mass="70591">MEFSEEINHVSNSRLSLAEAVSQLEIAKQAFQKAEHIQSLLEKTQSEINGIKNTFNQLVHISIFNNRMDDMLNTIEKSIRARFDDFSSVYFSQLNAKISESQLEGFLNKKVGWKVFNALNQQVSSLQGHFDKHIFSEYESFKTKMKLELASKANDNKGFDMTSDEFSQMKSRLVSVEQKIEELFMEEDALQDDEDYDSQEEMDNMLDDIDMVAKREDTLDDEVDESALASNEVSTEAPQIKSEISLISENTTVEHVTSSSPEIEKKIPEPLKLEIEKPMSRHSRARGSSIGGESKTMQRRGSKESSVAASRILAGGAGMKQINRKIASLQKDIESNKNEIEESKKYTEKIENDIANCNSYIDNVDTKVKEILRNLDTMEASFIRALRRNGLDKKQKPKEQVIGSISKKELDAIDKKIEEKFKRVIIIENDLEKVHSDTTQLKKYYKDKLNEIINSLKNFDEFKTKTKEEFDNVSSEISTNMAICNKACDDLLGLIMEIKGPMTDLISDQQRENATMSEELRRHQELFRVIIEEYSAGKPKIDKLDLIDQAHKITEGYKKKLRPQCQTPDMSIKNKFYKSNFSYRLSPSKIDSNWLSSVPDGKAISLPRVKGKEKLIP</sequence>
<organism evidence="3 4">
    <name type="scientific">Stentor coeruleus</name>
    <dbReference type="NCBI Taxonomy" id="5963"/>
    <lineage>
        <taxon>Eukaryota</taxon>
        <taxon>Sar</taxon>
        <taxon>Alveolata</taxon>
        <taxon>Ciliophora</taxon>
        <taxon>Postciliodesmatophora</taxon>
        <taxon>Heterotrichea</taxon>
        <taxon>Heterotrichida</taxon>
        <taxon>Stentoridae</taxon>
        <taxon>Stentor</taxon>
    </lineage>
</organism>
<name>A0A1R2BDI9_9CILI</name>
<keyword evidence="1" id="KW-0175">Coiled coil</keyword>
<protein>
    <submittedName>
        <fullName evidence="3">Uncharacterized protein</fullName>
    </submittedName>
</protein>
<evidence type="ECO:0000313" key="4">
    <source>
        <dbReference type="Proteomes" id="UP000187209"/>
    </source>
</evidence>
<proteinExistence type="predicted"/>
<evidence type="ECO:0000256" key="1">
    <source>
        <dbReference type="SAM" id="Coils"/>
    </source>
</evidence>
<dbReference type="Gene3D" id="1.20.5.170">
    <property type="match status" value="1"/>
</dbReference>
<evidence type="ECO:0000256" key="2">
    <source>
        <dbReference type="SAM" id="MobiDB-lite"/>
    </source>
</evidence>
<keyword evidence="4" id="KW-1185">Reference proteome</keyword>
<feature type="region of interest" description="Disordered" evidence="2">
    <location>
        <begin position="279"/>
        <end position="307"/>
    </location>
</feature>
<dbReference type="AlphaFoldDB" id="A0A1R2BDI9"/>